<evidence type="ECO:0000313" key="3">
    <source>
        <dbReference type="EMBL" id="OXG09126.1"/>
    </source>
</evidence>
<dbReference type="InterPro" id="IPR013783">
    <property type="entry name" value="Ig-like_fold"/>
</dbReference>
<sequence>MDLTVNDPIDPIVEYSGGVLTSKVSNATYQWINCSNGNSPISGATNQTFTPATTGTYSVVVALGSCSATSNCIAVTTLGTANFDPVSALKVYPNPSHGIFNIQIENSSKLEVYDNLEKELKSENLTEGISKIDLSRFPSGLYFLKVTNENNQVKTVKVVKK</sequence>
<dbReference type="EMBL" id="MUGS01000004">
    <property type="protein sequence ID" value="OXG09126.1"/>
    <property type="molecule type" value="Genomic_DNA"/>
</dbReference>
<accession>A0A227PJ42</accession>
<evidence type="ECO:0000256" key="1">
    <source>
        <dbReference type="ARBA" id="ARBA00022729"/>
    </source>
</evidence>
<proteinExistence type="predicted"/>
<protein>
    <recommendedName>
        <fullName evidence="2">Secretion system C-terminal sorting domain-containing protein</fullName>
    </recommendedName>
</protein>
<dbReference type="RefSeq" id="WP_165769752.1">
    <property type="nucleotide sequence ID" value="NZ_MUGS01000004.1"/>
</dbReference>
<keyword evidence="4" id="KW-1185">Reference proteome</keyword>
<feature type="domain" description="Secretion system C-terminal sorting" evidence="2">
    <location>
        <begin position="91"/>
        <end position="156"/>
    </location>
</feature>
<name>A0A227PJ42_9FLAO</name>
<dbReference type="Proteomes" id="UP000214684">
    <property type="component" value="Unassembled WGS sequence"/>
</dbReference>
<evidence type="ECO:0000259" key="2">
    <source>
        <dbReference type="Pfam" id="PF18962"/>
    </source>
</evidence>
<dbReference type="InterPro" id="IPR026444">
    <property type="entry name" value="Secre_tail"/>
</dbReference>
<reference evidence="3 4" key="1">
    <citation type="submission" date="2016-11" db="EMBL/GenBank/DDBJ databases">
        <title>Whole genomes of Flavobacteriaceae.</title>
        <authorList>
            <person name="Stine C."/>
            <person name="Li C."/>
            <person name="Tadesse D."/>
        </authorList>
    </citation>
    <scope>NUCLEOTIDE SEQUENCE [LARGE SCALE GENOMIC DNA]</scope>
    <source>
        <strain evidence="3 4">DSM 24704</strain>
    </source>
</reference>
<dbReference type="NCBIfam" id="TIGR04183">
    <property type="entry name" value="Por_Secre_tail"/>
    <property type="match status" value="1"/>
</dbReference>
<dbReference type="Pfam" id="PF18962">
    <property type="entry name" value="Por_Secre_tail"/>
    <property type="match status" value="1"/>
</dbReference>
<dbReference type="Gene3D" id="2.60.40.10">
    <property type="entry name" value="Immunoglobulins"/>
    <property type="match status" value="1"/>
</dbReference>
<dbReference type="AlphaFoldDB" id="A0A227PJ42"/>
<organism evidence="3 4">
    <name type="scientific">Flavobacterium araucananum</name>
    <dbReference type="NCBI Taxonomy" id="946678"/>
    <lineage>
        <taxon>Bacteria</taxon>
        <taxon>Pseudomonadati</taxon>
        <taxon>Bacteroidota</taxon>
        <taxon>Flavobacteriia</taxon>
        <taxon>Flavobacteriales</taxon>
        <taxon>Flavobacteriaceae</taxon>
        <taxon>Flavobacterium</taxon>
    </lineage>
</organism>
<keyword evidence="1" id="KW-0732">Signal</keyword>
<comment type="caution">
    <text evidence="3">The sequence shown here is derived from an EMBL/GenBank/DDBJ whole genome shotgun (WGS) entry which is preliminary data.</text>
</comment>
<evidence type="ECO:0000313" key="4">
    <source>
        <dbReference type="Proteomes" id="UP000214684"/>
    </source>
</evidence>
<gene>
    <name evidence="3" type="ORF">B0A64_03790</name>
</gene>